<reference evidence="6" key="1">
    <citation type="submission" date="2023-02" db="EMBL/GenBank/DDBJ databases">
        <authorList>
            <person name="Palmer J.M."/>
        </authorList>
    </citation>
    <scope>NUCLEOTIDE SEQUENCE</scope>
    <source>
        <strain evidence="6">FW57</strain>
    </source>
</reference>
<keyword evidence="7" id="KW-1185">Reference proteome</keyword>
<dbReference type="PANTHER" id="PTHR19359:SF14">
    <property type="entry name" value="CYTOCHROME B5 A"/>
    <property type="match status" value="1"/>
</dbReference>
<dbReference type="GO" id="GO:0046872">
    <property type="term" value="F:metal ion binding"/>
    <property type="evidence" value="ECO:0007669"/>
    <property type="project" value="UniProtKB-KW"/>
</dbReference>
<dbReference type="Pfam" id="PF00173">
    <property type="entry name" value="Cyt-b5"/>
    <property type="match status" value="1"/>
</dbReference>
<dbReference type="GO" id="GO:0016020">
    <property type="term" value="C:membrane"/>
    <property type="evidence" value="ECO:0007669"/>
    <property type="project" value="TreeGrafter"/>
</dbReference>
<evidence type="ECO:0000313" key="7">
    <source>
        <dbReference type="Proteomes" id="UP001197093"/>
    </source>
</evidence>
<dbReference type="InterPro" id="IPR001199">
    <property type="entry name" value="Cyt_B5-like_heme/steroid-bd"/>
</dbReference>
<dbReference type="Proteomes" id="UP001197093">
    <property type="component" value="Unassembled WGS sequence"/>
</dbReference>
<keyword evidence="2" id="KW-0479">Metal-binding</keyword>
<dbReference type="SMART" id="SM01117">
    <property type="entry name" value="Cyt-b5"/>
    <property type="match status" value="3"/>
</dbReference>
<dbReference type="InterPro" id="IPR036400">
    <property type="entry name" value="Cyt_B5-like_heme/steroid_sf"/>
</dbReference>
<comment type="similarity">
    <text evidence="4">Belongs to the cytochrome b5 family.</text>
</comment>
<sequence>MDFYGRTVRHWNNGIEPKWTTPPEKRERPFITIYLHLRPLRVLLNQHSTLAERCHARWSLAMTHAINLARSIDHLDPPVEPYCGEEWDRELGCSGIQSFFGCDFVEAPLVDNPGKTGYKFGLGMAEFPGAGTYQPISSLNNAPVRYLGHSTTVSPLPAAWASSTLLESFYTNLVTKYGLSTFLAPRVLSSSSIYYGFYRLHTRAQPLPTALDRVHAGILPQVTRTLADLDVRRSLWARLRPWYPESFRRWRDTPYANTEARAVLARFAAACRLKDANEQRAEREAHHAVSAMTYWLTSYDPVPGRDREFPACDWVYTVLAMMAQAVLPARKGAGWEYEWREVKNVWTPSKAAVGGGCGSWTFEPVRTVREKAERVYTLDDRHQVGHATQWGEDGNAVEYQDNRLYLLEKALECKQRYDAVNPLPVGLAEALDSELKSLFGQAGNYGENPKSLDEWLDWGFELPVYNEDWATVGKDGTYIPWPTVVGGHAQAAPAQGGQVMAAQTGDRRHKTQGVGPRMRYFTVSEVGEMVSRDLSRTNWALLADDDGGYDVFDVSDILRADPKWKVDTRTAFDWTELGRQIVHQRLVNALQTKDQKPVGKLLTWKHPQDISERDGQDGRDLWCVVGKFVYDITDFPFQSEEEKTAILAFTSQKAPKQKDLQNLDFVGLLERLSPYKCGFLRQGGTVRLRQRTFTLRELGRHIFHGIGMYCAIEDEVYDLGRYLHSHPSGAQILEIFAGRDATDEFFGSHADGAHTLKAHEGLKVGRIVDEISRIDDIDEQEIILFDKVYRLSRLFAQDEQLFNDLQAYSGTDATDLLKPEDAPEALLRLRTMEELVCAKITSGTRRQITAEELRKHNDIPPREERLRNPPAPGRNWRVWVAVAEGSSKKRMVYDVTTMMMFGGSDLKQKFRPWLGKEIKDAELANEFRSKYESFIIGELGGKKKSAGASE</sequence>
<feature type="domain" description="Cytochrome b5 heme-binding" evidence="5">
    <location>
        <begin position="690"/>
        <end position="768"/>
    </location>
</feature>
<dbReference type="EMBL" id="JAHCVI010000003">
    <property type="protein sequence ID" value="KAG7287435.1"/>
    <property type="molecule type" value="Genomic_DNA"/>
</dbReference>
<name>A0AAD4EUJ8_9PEZI</name>
<dbReference type="GO" id="GO:0020037">
    <property type="term" value="F:heme binding"/>
    <property type="evidence" value="ECO:0007669"/>
    <property type="project" value="TreeGrafter"/>
</dbReference>
<evidence type="ECO:0000259" key="5">
    <source>
        <dbReference type="PROSITE" id="PS50255"/>
    </source>
</evidence>
<evidence type="ECO:0000256" key="2">
    <source>
        <dbReference type="ARBA" id="ARBA00022723"/>
    </source>
</evidence>
<comment type="caution">
    <text evidence="6">The sequence shown here is derived from an EMBL/GenBank/DDBJ whole genome shotgun (WGS) entry which is preliminary data.</text>
</comment>
<dbReference type="InterPro" id="IPR050668">
    <property type="entry name" value="Cytochrome_b5"/>
</dbReference>
<evidence type="ECO:0000256" key="1">
    <source>
        <dbReference type="ARBA" id="ARBA00022617"/>
    </source>
</evidence>
<dbReference type="SUPFAM" id="SSF55856">
    <property type="entry name" value="Cytochrome b5-like heme/steroid binding domain"/>
    <property type="match status" value="1"/>
</dbReference>
<dbReference type="AlphaFoldDB" id="A0AAD4EUJ8"/>
<accession>A0AAD4EUJ8</accession>
<evidence type="ECO:0000313" key="6">
    <source>
        <dbReference type="EMBL" id="KAG7287435.1"/>
    </source>
</evidence>
<keyword evidence="3" id="KW-0408">Iron</keyword>
<keyword evidence="1" id="KW-0349">Heme</keyword>
<evidence type="ECO:0000256" key="3">
    <source>
        <dbReference type="ARBA" id="ARBA00023004"/>
    </source>
</evidence>
<organism evidence="6 7">
    <name type="scientific">Staphylotrichum longicolle</name>
    <dbReference type="NCBI Taxonomy" id="669026"/>
    <lineage>
        <taxon>Eukaryota</taxon>
        <taxon>Fungi</taxon>
        <taxon>Dikarya</taxon>
        <taxon>Ascomycota</taxon>
        <taxon>Pezizomycotina</taxon>
        <taxon>Sordariomycetes</taxon>
        <taxon>Sordariomycetidae</taxon>
        <taxon>Sordariales</taxon>
        <taxon>Chaetomiaceae</taxon>
        <taxon>Staphylotrichum</taxon>
    </lineage>
</organism>
<gene>
    <name evidence="6" type="ORF">NEMBOFW57_006946</name>
</gene>
<dbReference type="PROSITE" id="PS50255">
    <property type="entry name" value="CYTOCHROME_B5_2"/>
    <property type="match status" value="1"/>
</dbReference>
<dbReference type="PANTHER" id="PTHR19359">
    <property type="entry name" value="CYTOCHROME B5"/>
    <property type="match status" value="1"/>
</dbReference>
<dbReference type="Gene3D" id="3.10.120.10">
    <property type="entry name" value="Cytochrome b5-like heme/steroid binding domain"/>
    <property type="match status" value="1"/>
</dbReference>
<protein>
    <recommendedName>
        <fullName evidence="5">Cytochrome b5 heme-binding domain-containing protein</fullName>
    </recommendedName>
</protein>
<evidence type="ECO:0000256" key="4">
    <source>
        <dbReference type="ARBA" id="ARBA00038168"/>
    </source>
</evidence>
<proteinExistence type="inferred from homology"/>